<name>A0AAE0IR87_9PEZI</name>
<feature type="region of interest" description="Disordered" evidence="2">
    <location>
        <begin position="161"/>
        <end position="181"/>
    </location>
</feature>
<feature type="coiled-coil region" evidence="1">
    <location>
        <begin position="395"/>
        <end position="429"/>
    </location>
</feature>
<feature type="region of interest" description="Disordered" evidence="2">
    <location>
        <begin position="295"/>
        <end position="346"/>
    </location>
</feature>
<dbReference type="InterPro" id="IPR056023">
    <property type="entry name" value="DUF7603"/>
</dbReference>
<feature type="coiled-coil region" evidence="1">
    <location>
        <begin position="886"/>
        <end position="984"/>
    </location>
</feature>
<evidence type="ECO:0000259" key="3">
    <source>
        <dbReference type="Pfam" id="PF24554"/>
    </source>
</evidence>
<feature type="compositionally biased region" description="Polar residues" evidence="2">
    <location>
        <begin position="641"/>
        <end position="659"/>
    </location>
</feature>
<keyword evidence="5" id="KW-1185">Reference proteome</keyword>
<dbReference type="EMBL" id="JAUEDM010000001">
    <property type="protein sequence ID" value="KAK3329677.1"/>
    <property type="molecule type" value="Genomic_DNA"/>
</dbReference>
<feature type="compositionally biased region" description="Polar residues" evidence="2">
    <location>
        <begin position="103"/>
        <end position="114"/>
    </location>
</feature>
<evidence type="ECO:0000313" key="4">
    <source>
        <dbReference type="EMBL" id="KAK3329677.1"/>
    </source>
</evidence>
<evidence type="ECO:0000256" key="2">
    <source>
        <dbReference type="SAM" id="MobiDB-lite"/>
    </source>
</evidence>
<proteinExistence type="predicted"/>
<dbReference type="Pfam" id="PF24554">
    <property type="entry name" value="DUF7603"/>
    <property type="match status" value="1"/>
</dbReference>
<reference evidence="4" key="1">
    <citation type="journal article" date="2023" name="Mol. Phylogenet. Evol.">
        <title>Genome-scale phylogeny and comparative genomics of the fungal order Sordariales.</title>
        <authorList>
            <person name="Hensen N."/>
            <person name="Bonometti L."/>
            <person name="Westerberg I."/>
            <person name="Brannstrom I.O."/>
            <person name="Guillou S."/>
            <person name="Cros-Aarteil S."/>
            <person name="Calhoun S."/>
            <person name="Haridas S."/>
            <person name="Kuo A."/>
            <person name="Mondo S."/>
            <person name="Pangilinan J."/>
            <person name="Riley R."/>
            <person name="LaButti K."/>
            <person name="Andreopoulos B."/>
            <person name="Lipzen A."/>
            <person name="Chen C."/>
            <person name="Yan M."/>
            <person name="Daum C."/>
            <person name="Ng V."/>
            <person name="Clum A."/>
            <person name="Steindorff A."/>
            <person name="Ohm R.A."/>
            <person name="Martin F."/>
            <person name="Silar P."/>
            <person name="Natvig D.O."/>
            <person name="Lalanne C."/>
            <person name="Gautier V."/>
            <person name="Ament-Velasquez S.L."/>
            <person name="Kruys A."/>
            <person name="Hutchinson M.I."/>
            <person name="Powell A.J."/>
            <person name="Barry K."/>
            <person name="Miller A.N."/>
            <person name="Grigoriev I.V."/>
            <person name="Debuchy R."/>
            <person name="Gladieux P."/>
            <person name="Hiltunen Thoren M."/>
            <person name="Johannesson H."/>
        </authorList>
    </citation>
    <scope>NUCLEOTIDE SEQUENCE</scope>
    <source>
        <strain evidence="4">CBS 118394</strain>
    </source>
</reference>
<dbReference type="Proteomes" id="UP001283341">
    <property type="component" value="Unassembled WGS sequence"/>
</dbReference>
<feature type="region of interest" description="Disordered" evidence="2">
    <location>
        <begin position="1"/>
        <end position="114"/>
    </location>
</feature>
<feature type="compositionally biased region" description="Low complexity" evidence="2">
    <location>
        <begin position="301"/>
        <end position="318"/>
    </location>
</feature>
<feature type="compositionally biased region" description="Polar residues" evidence="2">
    <location>
        <begin position="17"/>
        <end position="36"/>
    </location>
</feature>
<evidence type="ECO:0000313" key="5">
    <source>
        <dbReference type="Proteomes" id="UP001283341"/>
    </source>
</evidence>
<gene>
    <name evidence="4" type="ORF">B0H66DRAFT_34375</name>
</gene>
<evidence type="ECO:0000256" key="1">
    <source>
        <dbReference type="SAM" id="Coils"/>
    </source>
</evidence>
<sequence length="1123" mass="124989">MDTHEFPLLPEPEKQSLNESHSAHHSVSQLSDTPSASPEPAVGRLLPRPVPPPLRTLVETSDQTDSFLFPPLPSLAKRSLPSPRTARSQSLAHSLAPIKRKPLSSTASPLATRYSETSTREFLDIVQQFPRPEQRFSRSCSLDSPTLYEFPDQRSLVAAGLLSAGSSRPSSEASPPRSSPVSQAFVLPQFAVAANTGDFKLRNIEGSNPAGPQTSHALSRDEYLSANSTGPTTQESAYDQIEDHVEASHTGSQESQSKRSTIINTTMSVFTRKQPPPHLTLGLPDIDVPATTYTHTRQDSNLNKPLPKSPTPSKLSNLFGWANSPSSSTEFSDKGYSPLPSPLSLKPAAIESDADESPISANSSTYSNDADENSLQYLETYLHTPEAHTPAPSQIQEMEDELKAISAELAASIRREMDLEDLVDKLQDQISNPQAPGKRTSDYFSDSGYSSAKFSEYDHAKEEISQIQRRADQEKAQIRLDLTGKLQDERSRRRQLDQQILELSKKASQIDQAQLSSKDASGRVKELESTCEDLRRKLSDERQVKNNFEDLLAALKGELQSASNERDNLRDEVVPQLRARVEGLEADAADHTKLAYDTSKMQQELQSLKSENTELKQSETRMSTALSRSASVTGGSYKKTPPQTLSRSNTISRSNTMKQTEPREILAERLKDVEAQRDALHSALRNLLERQEFQNRENNKKIQLLEMERDRLLSGSPKKRGYEREAALLRDEITVLRRRAEEAIEQKWQVEKGLGGLKMDLDRAEEEVASLRSLLKENDILIPETLARSSGSSGEFGQPVTSASLEKAYKELQAAHAETLERIKSLQDTAAPDEKTRIAIQRLEQSLEAAVSERDLARTEATAYRVQVESLQLSEKGHLDTECDLASQLRESARRVEELAQQVRSQLATNATLRTRLGDTVARGEAEQRVSTERIAGLQKRLRTLEEQVVAAQTSAEERVTRHEEELAKLKESHNIQLQRLREASSPRLFPPKSPLSPMFSARRSGPTPRSVRMSSPLLSPRVNRLSVRRSVTSSNDGTGGTMAEQVDALKGRVAELEGALAAADAEMQEVVSRMNTAQIAVMTLQEEREDAVRQTRRLQRSLEEEKMRVFEQQFKTITAEVR</sequence>
<dbReference type="PANTHER" id="PTHR23159">
    <property type="entry name" value="CENTROSOMAL PROTEIN 2"/>
    <property type="match status" value="1"/>
</dbReference>
<feature type="coiled-coil region" evidence="1">
    <location>
        <begin position="663"/>
        <end position="860"/>
    </location>
</feature>
<accession>A0AAE0IR87</accession>
<feature type="region of interest" description="Disordered" evidence="2">
    <location>
        <begin position="608"/>
        <end position="660"/>
    </location>
</feature>
<protein>
    <recommendedName>
        <fullName evidence="3">DUF7603 domain-containing protein</fullName>
    </recommendedName>
</protein>
<organism evidence="4 5">
    <name type="scientific">Apodospora peruviana</name>
    <dbReference type="NCBI Taxonomy" id="516989"/>
    <lineage>
        <taxon>Eukaryota</taxon>
        <taxon>Fungi</taxon>
        <taxon>Dikarya</taxon>
        <taxon>Ascomycota</taxon>
        <taxon>Pezizomycotina</taxon>
        <taxon>Sordariomycetes</taxon>
        <taxon>Sordariomycetidae</taxon>
        <taxon>Sordariales</taxon>
        <taxon>Lasiosphaeriaceae</taxon>
        <taxon>Apodospora</taxon>
    </lineage>
</organism>
<reference evidence="4" key="2">
    <citation type="submission" date="2023-06" db="EMBL/GenBank/DDBJ databases">
        <authorList>
            <consortium name="Lawrence Berkeley National Laboratory"/>
            <person name="Haridas S."/>
            <person name="Hensen N."/>
            <person name="Bonometti L."/>
            <person name="Westerberg I."/>
            <person name="Brannstrom I.O."/>
            <person name="Guillou S."/>
            <person name="Cros-Aarteil S."/>
            <person name="Calhoun S."/>
            <person name="Kuo A."/>
            <person name="Mondo S."/>
            <person name="Pangilinan J."/>
            <person name="Riley R."/>
            <person name="Labutti K."/>
            <person name="Andreopoulos B."/>
            <person name="Lipzen A."/>
            <person name="Chen C."/>
            <person name="Yanf M."/>
            <person name="Daum C."/>
            <person name="Ng V."/>
            <person name="Clum A."/>
            <person name="Steindorff A."/>
            <person name="Ohm R."/>
            <person name="Martin F."/>
            <person name="Silar P."/>
            <person name="Natvig D."/>
            <person name="Lalanne C."/>
            <person name="Gautier V."/>
            <person name="Ament-Velasquez S.L."/>
            <person name="Kruys A."/>
            <person name="Hutchinson M.I."/>
            <person name="Powell A.J."/>
            <person name="Barry K."/>
            <person name="Miller A.N."/>
            <person name="Grigoriev I.V."/>
            <person name="Debuchy R."/>
            <person name="Gladieux P."/>
            <person name="Thoren M.H."/>
            <person name="Johannesson H."/>
        </authorList>
    </citation>
    <scope>NUCLEOTIDE SEQUENCE</scope>
    <source>
        <strain evidence="4">CBS 118394</strain>
    </source>
</reference>
<keyword evidence="1" id="KW-0175">Coiled coil</keyword>
<feature type="region of interest" description="Disordered" evidence="2">
    <location>
        <begin position="987"/>
        <end position="1016"/>
    </location>
</feature>
<dbReference type="AlphaFoldDB" id="A0AAE0IR87"/>
<feature type="coiled-coil region" evidence="1">
    <location>
        <begin position="457"/>
        <end position="572"/>
    </location>
</feature>
<feature type="domain" description="DUF7603" evidence="3">
    <location>
        <begin position="839"/>
        <end position="947"/>
    </location>
</feature>
<feature type="compositionally biased region" description="Basic and acidic residues" evidence="2">
    <location>
        <begin position="1"/>
        <end position="16"/>
    </location>
</feature>
<feature type="coiled-coil region" evidence="1">
    <location>
        <begin position="1047"/>
        <end position="1109"/>
    </location>
</feature>
<feature type="compositionally biased region" description="Polar residues" evidence="2">
    <location>
        <begin position="620"/>
        <end position="634"/>
    </location>
</feature>
<dbReference type="PANTHER" id="PTHR23159:SF31">
    <property type="entry name" value="CENTROSOME-ASSOCIATED PROTEIN CEP250 ISOFORM X1"/>
    <property type="match status" value="1"/>
</dbReference>
<comment type="caution">
    <text evidence="4">The sequence shown here is derived from an EMBL/GenBank/DDBJ whole genome shotgun (WGS) entry which is preliminary data.</text>
</comment>